<feature type="compositionally biased region" description="Polar residues" evidence="1">
    <location>
        <begin position="261"/>
        <end position="279"/>
    </location>
</feature>
<comment type="caution">
    <text evidence="2">The sequence shown here is derived from an EMBL/GenBank/DDBJ whole genome shotgun (WGS) entry which is preliminary data.</text>
</comment>
<keyword evidence="3" id="KW-1185">Reference proteome</keyword>
<evidence type="ECO:0000256" key="1">
    <source>
        <dbReference type="SAM" id="MobiDB-lite"/>
    </source>
</evidence>
<evidence type="ECO:0000313" key="3">
    <source>
        <dbReference type="Proteomes" id="UP001151760"/>
    </source>
</evidence>
<reference evidence="2" key="2">
    <citation type="submission" date="2022-01" db="EMBL/GenBank/DDBJ databases">
        <authorList>
            <person name="Yamashiro T."/>
            <person name="Shiraishi A."/>
            <person name="Satake H."/>
            <person name="Nakayama K."/>
        </authorList>
    </citation>
    <scope>NUCLEOTIDE SEQUENCE</scope>
</reference>
<name>A0ABQ5B7Y3_9ASTR</name>
<organism evidence="2 3">
    <name type="scientific">Tanacetum coccineum</name>
    <dbReference type="NCBI Taxonomy" id="301880"/>
    <lineage>
        <taxon>Eukaryota</taxon>
        <taxon>Viridiplantae</taxon>
        <taxon>Streptophyta</taxon>
        <taxon>Embryophyta</taxon>
        <taxon>Tracheophyta</taxon>
        <taxon>Spermatophyta</taxon>
        <taxon>Magnoliopsida</taxon>
        <taxon>eudicotyledons</taxon>
        <taxon>Gunneridae</taxon>
        <taxon>Pentapetalae</taxon>
        <taxon>asterids</taxon>
        <taxon>campanulids</taxon>
        <taxon>Asterales</taxon>
        <taxon>Asteraceae</taxon>
        <taxon>Asteroideae</taxon>
        <taxon>Anthemideae</taxon>
        <taxon>Anthemidinae</taxon>
        <taxon>Tanacetum</taxon>
    </lineage>
</organism>
<dbReference type="Proteomes" id="UP001151760">
    <property type="component" value="Unassembled WGS sequence"/>
</dbReference>
<feature type="region of interest" description="Disordered" evidence="1">
    <location>
        <begin position="245"/>
        <end position="279"/>
    </location>
</feature>
<protein>
    <submittedName>
        <fullName evidence="2">Uncharacterized protein</fullName>
    </submittedName>
</protein>
<feature type="compositionally biased region" description="Basic and acidic residues" evidence="1">
    <location>
        <begin position="245"/>
        <end position="259"/>
    </location>
</feature>
<sequence length="279" mass="32376">MIVAEPEITDVADLKTIDSNKTVEAIIYLQAHEISNHGFLEHYFNFAAYNELPRRANVKNVVLTVLLCIMIQWLPTIRNLYDTLLPEPELPKTYHIKHQHEQLTDTTPFLNVNNQQYEDPEQEKLTNHFPLATILEVNPQNYQSFQAFKKISQEHPTPWYYGNRIKDAHERKETNGTGWKFAVTLPLEYYKGKLVVKNSLIRDSNQEFPGTFLSVPYYHVLCLKNEHTHRSGYTILEKLNHTSTTKDLDSGKKIVRYESRANPTTKESSTSGNKTLSRQ</sequence>
<reference evidence="2" key="1">
    <citation type="journal article" date="2022" name="Int. J. Mol. Sci.">
        <title>Draft Genome of Tanacetum Coccineum: Genomic Comparison of Closely Related Tanacetum-Family Plants.</title>
        <authorList>
            <person name="Yamashiro T."/>
            <person name="Shiraishi A."/>
            <person name="Nakayama K."/>
            <person name="Satake H."/>
        </authorList>
    </citation>
    <scope>NUCLEOTIDE SEQUENCE</scope>
</reference>
<gene>
    <name evidence="2" type="ORF">Tco_0858037</name>
</gene>
<proteinExistence type="predicted"/>
<evidence type="ECO:0000313" key="2">
    <source>
        <dbReference type="EMBL" id="GJT10995.1"/>
    </source>
</evidence>
<accession>A0ABQ5B7Y3</accession>
<dbReference type="EMBL" id="BQNB010013031">
    <property type="protein sequence ID" value="GJT10995.1"/>
    <property type="molecule type" value="Genomic_DNA"/>
</dbReference>